<sequence length="89" mass="10682">MLRFHDYVNFLQEWNESIRRLELSQGKTLRSFTMVLKLQFTTTGLHFSPAGARRYTFDTVPLEYYVPIIRSREKPRKRTVYLIGKKLIL</sequence>
<accession>A0ABV6YZL1</accession>
<proteinExistence type="predicted"/>
<keyword evidence="2" id="KW-1185">Reference proteome</keyword>
<dbReference type="Proteomes" id="UP001594351">
    <property type="component" value="Unassembled WGS sequence"/>
</dbReference>
<evidence type="ECO:0008006" key="3">
    <source>
        <dbReference type="Google" id="ProtNLM"/>
    </source>
</evidence>
<organism evidence="1 2">
    <name type="scientific">candidate division CSSED10-310 bacterium</name>
    <dbReference type="NCBI Taxonomy" id="2855610"/>
    <lineage>
        <taxon>Bacteria</taxon>
        <taxon>Bacteria division CSSED10-310</taxon>
    </lineage>
</organism>
<evidence type="ECO:0000313" key="2">
    <source>
        <dbReference type="Proteomes" id="UP001594351"/>
    </source>
</evidence>
<reference evidence="1 2" key="1">
    <citation type="submission" date="2024-09" db="EMBL/GenBank/DDBJ databases">
        <title>Laminarin stimulates single cell rates of sulfate reduction while oxygen inhibits transcriptomic activity in coastal marine sediment.</title>
        <authorList>
            <person name="Lindsay M."/>
            <person name="Orcutt B."/>
            <person name="Emerson D."/>
            <person name="Stepanauskas R."/>
            <person name="D'Angelo T."/>
        </authorList>
    </citation>
    <scope>NUCLEOTIDE SEQUENCE [LARGE SCALE GENOMIC DNA]</scope>
    <source>
        <strain evidence="1">SAG AM-311-K15</strain>
    </source>
</reference>
<comment type="caution">
    <text evidence="1">The sequence shown here is derived from an EMBL/GenBank/DDBJ whole genome shotgun (WGS) entry which is preliminary data.</text>
</comment>
<name>A0ABV6YZL1_UNCC1</name>
<protein>
    <recommendedName>
        <fullName evidence="3">Integrase SAM-like N-terminal domain-containing protein</fullName>
    </recommendedName>
</protein>
<evidence type="ECO:0000313" key="1">
    <source>
        <dbReference type="EMBL" id="MFC1851503.1"/>
    </source>
</evidence>
<dbReference type="EMBL" id="JBHPBY010000195">
    <property type="protein sequence ID" value="MFC1851503.1"/>
    <property type="molecule type" value="Genomic_DNA"/>
</dbReference>
<gene>
    <name evidence="1" type="ORF">ACFL27_15005</name>
</gene>